<name>A0A1A8XL90_9RHOO</name>
<organism evidence="1 2">
    <name type="scientific">Candidatus Propionivibrio aalborgensis</name>
    <dbReference type="NCBI Taxonomy" id="1860101"/>
    <lineage>
        <taxon>Bacteria</taxon>
        <taxon>Pseudomonadati</taxon>
        <taxon>Pseudomonadota</taxon>
        <taxon>Betaproteobacteria</taxon>
        <taxon>Rhodocyclales</taxon>
        <taxon>Rhodocyclaceae</taxon>
        <taxon>Propionivibrio</taxon>
    </lineage>
</organism>
<gene>
    <name evidence="1" type="ORF">PROAA_170025</name>
</gene>
<accession>A0A1A8XL90</accession>
<keyword evidence="2" id="KW-1185">Reference proteome</keyword>
<dbReference type="EMBL" id="FLQY01000079">
    <property type="protein sequence ID" value="SBT05934.1"/>
    <property type="molecule type" value="Genomic_DNA"/>
</dbReference>
<proteinExistence type="predicted"/>
<protein>
    <submittedName>
        <fullName evidence="1">Uncharacterized protein</fullName>
    </submittedName>
</protein>
<evidence type="ECO:0000313" key="1">
    <source>
        <dbReference type="EMBL" id="SBT05934.1"/>
    </source>
</evidence>
<dbReference type="AlphaFoldDB" id="A0A1A8XL90"/>
<sequence>MVSIFGGFAECSGSNSRLSIRTAPANGANESDRRLVSLFEQADFVLAVGCLANALIIRTIKYFAEVWLISSVKNFDKSGTSFRVDNRSRGGC</sequence>
<evidence type="ECO:0000313" key="2">
    <source>
        <dbReference type="Proteomes" id="UP000199600"/>
    </source>
</evidence>
<reference evidence="1 2" key="1">
    <citation type="submission" date="2016-06" db="EMBL/GenBank/DDBJ databases">
        <authorList>
            <person name="Kjaerup R.B."/>
            <person name="Dalgaard T.S."/>
            <person name="Juul-Madsen H.R."/>
        </authorList>
    </citation>
    <scope>NUCLEOTIDE SEQUENCE [LARGE SCALE GENOMIC DNA]</scope>
    <source>
        <strain evidence="1">2</strain>
    </source>
</reference>
<dbReference type="Proteomes" id="UP000199600">
    <property type="component" value="Unassembled WGS sequence"/>
</dbReference>